<dbReference type="InterPro" id="IPR000601">
    <property type="entry name" value="PKD_dom"/>
</dbReference>
<dbReference type="KEGG" id="mart:BTR34_17380"/>
<feature type="domain" description="PKD" evidence="3">
    <location>
        <begin position="809"/>
        <end position="848"/>
    </location>
</feature>
<keyword evidence="1 2" id="KW-0732">Signal</keyword>
<dbReference type="InterPro" id="IPR011889">
    <property type="entry name" value="Liste_lipo_26"/>
</dbReference>
<evidence type="ECO:0000256" key="2">
    <source>
        <dbReference type="SAM" id="SignalP"/>
    </source>
</evidence>
<protein>
    <recommendedName>
        <fullName evidence="3">PKD domain-containing protein</fullName>
    </recommendedName>
</protein>
<dbReference type="InterPro" id="IPR026444">
    <property type="entry name" value="Secre_tail"/>
</dbReference>
<keyword evidence="5" id="KW-1185">Reference proteome</keyword>
<dbReference type="NCBIfam" id="TIGR02167">
    <property type="entry name" value="Liste_lipo_26"/>
    <property type="match status" value="7"/>
</dbReference>
<dbReference type="SUPFAM" id="SSF49299">
    <property type="entry name" value="PKD domain"/>
    <property type="match status" value="3"/>
</dbReference>
<dbReference type="NCBIfam" id="TIGR04183">
    <property type="entry name" value="Por_Secre_tail"/>
    <property type="match status" value="1"/>
</dbReference>
<gene>
    <name evidence="4" type="ORF">A9200_04895</name>
</gene>
<feature type="signal peptide" evidence="2">
    <location>
        <begin position="1"/>
        <end position="18"/>
    </location>
</feature>
<dbReference type="Gene3D" id="2.60.40.10">
    <property type="entry name" value="Immunoglobulins"/>
    <property type="match status" value="2"/>
</dbReference>
<dbReference type="PROSITE" id="PS50093">
    <property type="entry name" value="PKD"/>
    <property type="match status" value="4"/>
</dbReference>
<name>A0A1B7Z8I2_9FLAO</name>
<comment type="caution">
    <text evidence="4">The sequence shown here is derived from an EMBL/GenBank/DDBJ whole genome shotgun (WGS) entry which is preliminary data.</text>
</comment>
<dbReference type="InterPro" id="IPR005046">
    <property type="entry name" value="DUF285"/>
</dbReference>
<dbReference type="InterPro" id="IPR035986">
    <property type="entry name" value="PKD_dom_sf"/>
</dbReference>
<evidence type="ECO:0000256" key="1">
    <source>
        <dbReference type="ARBA" id="ARBA00022729"/>
    </source>
</evidence>
<evidence type="ECO:0000313" key="5">
    <source>
        <dbReference type="Proteomes" id="UP000092164"/>
    </source>
</evidence>
<dbReference type="Pfam" id="PF18962">
    <property type="entry name" value="Por_Secre_tail"/>
    <property type="match status" value="1"/>
</dbReference>
<dbReference type="InterPro" id="IPR013783">
    <property type="entry name" value="Ig-like_fold"/>
</dbReference>
<feature type="chain" id="PRO_5008602361" description="PKD domain-containing protein" evidence="2">
    <location>
        <begin position="19"/>
        <end position="1804"/>
    </location>
</feature>
<dbReference type="Pfam" id="PF03382">
    <property type="entry name" value="DUF285"/>
    <property type="match status" value="4"/>
</dbReference>
<feature type="domain" description="PKD" evidence="3">
    <location>
        <begin position="438"/>
        <end position="499"/>
    </location>
</feature>
<reference evidence="5" key="1">
    <citation type="submission" date="2016-06" db="EMBL/GenBank/DDBJ databases">
        <authorList>
            <person name="Zhan P."/>
        </authorList>
    </citation>
    <scope>NUCLEOTIDE SEQUENCE [LARGE SCALE GENOMIC DNA]</scope>
    <source>
        <strain evidence="5">T28</strain>
    </source>
</reference>
<sequence length="1804" mass="201325">MRTLLSCILFLCITLSYSQSEFITTWKTDNPGSTAPNSIVIPTYPGETYDYTVDWGDGTIESNLTDNAIHTYATPGIYSVAISGTFPRIYFNNSGDKEKLILVNQWGSTNWSSMEKAFSGCINLDVVATDTPNFLGVNDLSYLFNGCTSLVGNNSFSNWNTSNVNNMRAVFTDTDSFNQDIGSWDTSEVINMAELFKNSKSFNQDIGNWNISSVTNLAATFNGAILFNQNIGNWDVSSVEVFLGTFANAQNFNQNIGDWDVSAATDMAGMFSNAISFNQDIGRWDVSKVKRMINMFNFAISFNQNIGFWNVSNVTSMNSMFYNAQNFNQTLSYWNVSNVENMNSMFDRASNFDQNLGYWNISKVTDLEYMFSNAGLSTYNYDATLNGWAQLPILQSNLTFDAGNSRYCFSETSRNKLLNDLSWIINDAGKNLDCKPELFTTLWKTDNSGSSGDNQITIPTFSGEAYNYTVYWGDGTVSSNVTGNITHTYYEPGAYQVSIEGAFPRIYFNETGDREKILEVKQWGDVSWNSMESAFAGCSNLSVAANDVPNLSNTTSLKRMFLNCGYAFDFTRSREYRNFNGIENFNSWDVSTITDMSNMFDKSSFNQDISQWNVSNVTDISYIFYSSPFNFEVSNWDVSSVVNMQGVFGSSNFNKSVSSWDVSNVTNMDYMFNSTNFDQDISSWNVSNVTSMRNMLSQGSFNQDISSWNVSNVLDMSNIFDDNDLSRENYDKILIEWSLLPNLQNGIQLGAKDVQFCLGKDARDILTTIHNWNIIDQGENCEEERPFVTTWKTDNPGFSDNNQITIPTNPNKVYLYNVDWGDGTFDISVTKDITHTYVEPGTYQVSISGRFPHIYFNNSGEDYPHQAPKNTSDIEKIISIDQWGTNRWISMAFAFAGCSNLDVLATDIPDFSKDIDLSFMFYGCSSLKGNESMELWDLSDITMSTPSMFSGAIQFNQSLGNWDVSNIRYLDRMFENAISFNQNLENWDIGKVENMDAMFNGSGISIANYDRLLNAWSTLPSLVNNVNLGAADTNFCNSTEARQNLIDTYGWQITDAGNDCSGTYFITTWKTDNPGISADNQITIPTFPSETYDYSVNWGDGNIESNFIGDATHTYLTPGTYQVSISGVFPRIFFNNFDGTSSDSDKIISVDQWGDIEWTSMNNAFTNCTNLNVVAIDIPNLENVNSLGAMFRFCDSLIGNESFSKWQVKSINFFDFLFDGASQFNQYIGNWDVSNATNMSYMFNNATIFDQDITNWDISNVDHIGLMFANTKAFNQPIGNWNMSNLTSLQAIFAGASAFNQDISSWDVSNVTNMEGMFSGAISFNQDISNWDVSNVTTMNSMFPGAISFNSPLNSWDVSSVTDMTAMFDGATSFNRPLNNWNISNVTQISSMFVNATSFNQPLDNWDVSNVTSLAGMFLKASSFNQNLSNWDISNVTSIGGMFNQAISYDQNLGDWDVSKIINMDYLFNGIGLSLDNYDKTLTGWANLPSLQNNVVFDAANSKYCESENARQSIIDTFGWTINDFGKVPFCNEDNDLDGILDHKDSCLDTRPNVTVNDNGCEIIVANAILVYGASPTCPGEANGTIEISSNLINYGFNISIEGPVSFDYNEISLNNNLEVSNLTTGMYTVTIAIPDISYVQTYGIQINEVDTISGKRENLNTSAKTALYNVEGSYNYTVDVNGELKNYNFTSNGVNEIQLSDLGEINTISISGESDCQGKVTDSFAFTDGLIMYPTITTGEVFVEGCDESSTVLVYDLSGRLVFSKTLSPQDSNSIDIQALETGVYPMVIQSKENSKTFKIIKQ</sequence>
<feature type="domain" description="PKD" evidence="3">
    <location>
        <begin position="46"/>
        <end position="85"/>
    </location>
</feature>
<dbReference type="RefSeq" id="WP_068484824.1">
    <property type="nucleotide sequence ID" value="NZ_CP018760.1"/>
</dbReference>
<dbReference type="Proteomes" id="UP000092164">
    <property type="component" value="Unassembled WGS sequence"/>
</dbReference>
<dbReference type="EMBL" id="LZFP01000012">
    <property type="protein sequence ID" value="OBR39003.1"/>
    <property type="molecule type" value="Genomic_DNA"/>
</dbReference>
<evidence type="ECO:0000313" key="4">
    <source>
        <dbReference type="EMBL" id="OBR39003.1"/>
    </source>
</evidence>
<feature type="domain" description="PKD" evidence="3">
    <location>
        <begin position="1094"/>
        <end position="1126"/>
    </location>
</feature>
<accession>A0A1B7Z8I2</accession>
<dbReference type="CDD" id="cd00146">
    <property type="entry name" value="PKD"/>
    <property type="match status" value="4"/>
</dbReference>
<organism evidence="4 5">
    <name type="scientific">Maribacter hydrothermalis</name>
    <dbReference type="NCBI Taxonomy" id="1836467"/>
    <lineage>
        <taxon>Bacteria</taxon>
        <taxon>Pseudomonadati</taxon>
        <taxon>Bacteroidota</taxon>
        <taxon>Flavobacteriia</taxon>
        <taxon>Flavobacteriales</taxon>
        <taxon>Flavobacteriaceae</taxon>
        <taxon>Maribacter</taxon>
    </lineage>
</organism>
<dbReference type="OrthoDB" id="9813840at2"/>
<proteinExistence type="predicted"/>
<dbReference type="SUPFAM" id="SSF141571">
    <property type="entry name" value="Pentapeptide repeat-like"/>
    <property type="match status" value="1"/>
</dbReference>
<dbReference type="STRING" id="1836467.BTR34_17380"/>
<evidence type="ECO:0000259" key="3">
    <source>
        <dbReference type="PROSITE" id="PS50093"/>
    </source>
</evidence>